<sequence>MPQSRELATVLVLFSCSFLDLAFGEELRRCREKRGRGRENEALAFRLASFSFLSALQHREPDLKAFVHSQTRSSMLLPPLVSPSDLFLRLRLEFSSLSPLFR</sequence>
<keyword evidence="1" id="KW-0732">Signal</keyword>
<proteinExistence type="predicted"/>
<accession>A0AAV8RP98</accession>
<organism evidence="2 3">
    <name type="scientific">Ensete ventricosum</name>
    <name type="common">Abyssinian banana</name>
    <name type="synonym">Musa ensete</name>
    <dbReference type="NCBI Taxonomy" id="4639"/>
    <lineage>
        <taxon>Eukaryota</taxon>
        <taxon>Viridiplantae</taxon>
        <taxon>Streptophyta</taxon>
        <taxon>Embryophyta</taxon>
        <taxon>Tracheophyta</taxon>
        <taxon>Spermatophyta</taxon>
        <taxon>Magnoliopsida</taxon>
        <taxon>Liliopsida</taxon>
        <taxon>Zingiberales</taxon>
        <taxon>Musaceae</taxon>
        <taxon>Ensete</taxon>
    </lineage>
</organism>
<evidence type="ECO:0000256" key="1">
    <source>
        <dbReference type="SAM" id="SignalP"/>
    </source>
</evidence>
<protein>
    <recommendedName>
        <fullName evidence="4">Secreted protein</fullName>
    </recommendedName>
</protein>
<feature type="chain" id="PRO_5043339334" description="Secreted protein" evidence="1">
    <location>
        <begin position="25"/>
        <end position="102"/>
    </location>
</feature>
<name>A0AAV8RP98_ENSVE</name>
<keyword evidence="3" id="KW-1185">Reference proteome</keyword>
<dbReference type="Proteomes" id="UP001222027">
    <property type="component" value="Unassembled WGS sequence"/>
</dbReference>
<reference evidence="2 3" key="1">
    <citation type="submission" date="2022-12" db="EMBL/GenBank/DDBJ databases">
        <title>Chromosome-scale assembly of the Ensete ventricosum genome.</title>
        <authorList>
            <person name="Dussert Y."/>
            <person name="Stocks J."/>
            <person name="Wendawek A."/>
            <person name="Woldeyes F."/>
            <person name="Nichols R.A."/>
            <person name="Borrell J.S."/>
        </authorList>
    </citation>
    <scope>NUCLEOTIDE SEQUENCE [LARGE SCALE GENOMIC DNA]</scope>
    <source>
        <strain evidence="3">cv. Maze</strain>
        <tissue evidence="2">Seeds</tissue>
    </source>
</reference>
<dbReference type="EMBL" id="JAQQAF010000002">
    <property type="protein sequence ID" value="KAJ8506109.1"/>
    <property type="molecule type" value="Genomic_DNA"/>
</dbReference>
<feature type="signal peptide" evidence="1">
    <location>
        <begin position="1"/>
        <end position="24"/>
    </location>
</feature>
<comment type="caution">
    <text evidence="2">The sequence shown here is derived from an EMBL/GenBank/DDBJ whole genome shotgun (WGS) entry which is preliminary data.</text>
</comment>
<evidence type="ECO:0000313" key="2">
    <source>
        <dbReference type="EMBL" id="KAJ8506109.1"/>
    </source>
</evidence>
<dbReference type="AlphaFoldDB" id="A0AAV8RP98"/>
<evidence type="ECO:0000313" key="3">
    <source>
        <dbReference type="Proteomes" id="UP001222027"/>
    </source>
</evidence>
<evidence type="ECO:0008006" key="4">
    <source>
        <dbReference type="Google" id="ProtNLM"/>
    </source>
</evidence>
<gene>
    <name evidence="2" type="ORF">OPV22_006995</name>
</gene>